<protein>
    <recommendedName>
        <fullName evidence="4">CCHC-type domain-containing protein</fullName>
    </recommendedName>
</protein>
<dbReference type="InterPro" id="IPR036875">
    <property type="entry name" value="Znf_CCHC_sf"/>
</dbReference>
<dbReference type="PROSITE" id="PS50158">
    <property type="entry name" value="ZF_CCHC"/>
    <property type="match status" value="1"/>
</dbReference>
<dbReference type="GO" id="GO:0003676">
    <property type="term" value="F:nucleic acid binding"/>
    <property type="evidence" value="ECO:0007669"/>
    <property type="project" value="InterPro"/>
</dbReference>
<dbReference type="Gene3D" id="4.10.60.10">
    <property type="entry name" value="Zinc finger, CCHC-type"/>
    <property type="match status" value="1"/>
</dbReference>
<dbReference type="InterPro" id="IPR001878">
    <property type="entry name" value="Znf_CCHC"/>
</dbReference>
<feature type="compositionally biased region" description="Basic and acidic residues" evidence="3">
    <location>
        <begin position="447"/>
        <end position="456"/>
    </location>
</feature>
<evidence type="ECO:0000256" key="2">
    <source>
        <dbReference type="SAM" id="Coils"/>
    </source>
</evidence>
<feature type="domain" description="CCHC-type" evidence="4">
    <location>
        <begin position="8"/>
        <end position="23"/>
    </location>
</feature>
<dbReference type="Proteomes" id="UP000265515">
    <property type="component" value="Unassembled WGS sequence"/>
</dbReference>
<organism evidence="5 6">
    <name type="scientific">Chara braunii</name>
    <name type="common">Braun's stonewort</name>
    <dbReference type="NCBI Taxonomy" id="69332"/>
    <lineage>
        <taxon>Eukaryota</taxon>
        <taxon>Viridiplantae</taxon>
        <taxon>Streptophyta</taxon>
        <taxon>Charophyceae</taxon>
        <taxon>Charales</taxon>
        <taxon>Characeae</taxon>
        <taxon>Chara</taxon>
    </lineage>
</organism>
<dbReference type="SMART" id="SM00343">
    <property type="entry name" value="ZnF_C2HC"/>
    <property type="match status" value="1"/>
</dbReference>
<evidence type="ECO:0000256" key="3">
    <source>
        <dbReference type="SAM" id="MobiDB-lite"/>
    </source>
</evidence>
<feature type="region of interest" description="Disordered" evidence="3">
    <location>
        <begin position="429"/>
        <end position="456"/>
    </location>
</feature>
<dbReference type="Gramene" id="GBG66422">
    <property type="protein sequence ID" value="GBG66422"/>
    <property type="gene ID" value="CBR_g61466"/>
</dbReference>
<reference evidence="5 6" key="1">
    <citation type="journal article" date="2018" name="Cell">
        <title>The Chara Genome: Secondary Complexity and Implications for Plant Terrestrialization.</title>
        <authorList>
            <person name="Nishiyama T."/>
            <person name="Sakayama H."/>
            <person name="Vries J.D."/>
            <person name="Buschmann H."/>
            <person name="Saint-Marcoux D."/>
            <person name="Ullrich K.K."/>
            <person name="Haas F.B."/>
            <person name="Vanderstraeten L."/>
            <person name="Becker D."/>
            <person name="Lang D."/>
            <person name="Vosolsobe S."/>
            <person name="Rombauts S."/>
            <person name="Wilhelmsson P.K.I."/>
            <person name="Janitza P."/>
            <person name="Kern R."/>
            <person name="Heyl A."/>
            <person name="Rumpler F."/>
            <person name="Villalobos L.I.A.C."/>
            <person name="Clay J.M."/>
            <person name="Skokan R."/>
            <person name="Toyoda A."/>
            <person name="Suzuki Y."/>
            <person name="Kagoshima H."/>
            <person name="Schijlen E."/>
            <person name="Tajeshwar N."/>
            <person name="Catarino B."/>
            <person name="Hetherington A.J."/>
            <person name="Saltykova A."/>
            <person name="Bonnot C."/>
            <person name="Breuninger H."/>
            <person name="Symeonidi A."/>
            <person name="Radhakrishnan G.V."/>
            <person name="Van Nieuwerburgh F."/>
            <person name="Deforce D."/>
            <person name="Chang C."/>
            <person name="Karol K.G."/>
            <person name="Hedrich R."/>
            <person name="Ulvskov P."/>
            <person name="Glockner G."/>
            <person name="Delwiche C.F."/>
            <person name="Petrasek J."/>
            <person name="Van de Peer Y."/>
            <person name="Friml J."/>
            <person name="Beilby M."/>
            <person name="Dolan L."/>
            <person name="Kohara Y."/>
            <person name="Sugano S."/>
            <person name="Fujiyama A."/>
            <person name="Delaux P.-M."/>
            <person name="Quint M."/>
            <person name="TheiBen G."/>
            <person name="Hagemann M."/>
            <person name="Harholt J."/>
            <person name="Dunand C."/>
            <person name="Zachgo S."/>
            <person name="Langdale J."/>
            <person name="Maumus F."/>
            <person name="Straeten D.V.D."/>
            <person name="Gould S.B."/>
            <person name="Rensing S.A."/>
        </authorList>
    </citation>
    <scope>NUCLEOTIDE SEQUENCE [LARGE SCALE GENOMIC DNA]</scope>
    <source>
        <strain evidence="5 6">S276</strain>
    </source>
</reference>
<gene>
    <name evidence="5" type="ORF">CBR_g61466</name>
</gene>
<dbReference type="AlphaFoldDB" id="A0A388K8N4"/>
<accession>A0A388K8N4</accession>
<keyword evidence="6" id="KW-1185">Reference proteome</keyword>
<dbReference type="Pfam" id="PF00098">
    <property type="entry name" value="zf-CCHC"/>
    <property type="match status" value="1"/>
</dbReference>
<evidence type="ECO:0000259" key="4">
    <source>
        <dbReference type="PROSITE" id="PS50158"/>
    </source>
</evidence>
<dbReference type="EMBL" id="BFEA01000074">
    <property type="protein sequence ID" value="GBG66422.1"/>
    <property type="molecule type" value="Genomic_DNA"/>
</dbReference>
<keyword evidence="2" id="KW-0175">Coiled coil</keyword>
<name>A0A388K8N4_CHABU</name>
<keyword evidence="1" id="KW-0862">Zinc</keyword>
<evidence type="ECO:0000256" key="1">
    <source>
        <dbReference type="PROSITE-ProRule" id="PRU00047"/>
    </source>
</evidence>
<dbReference type="GO" id="GO:0008270">
    <property type="term" value="F:zinc ion binding"/>
    <property type="evidence" value="ECO:0007669"/>
    <property type="project" value="UniProtKB-KW"/>
</dbReference>
<proteinExistence type="predicted"/>
<keyword evidence="1" id="KW-0863">Zinc-finger</keyword>
<dbReference type="SUPFAM" id="SSF57756">
    <property type="entry name" value="Retrovirus zinc finger-like domains"/>
    <property type="match status" value="1"/>
</dbReference>
<feature type="coiled-coil region" evidence="2">
    <location>
        <begin position="200"/>
        <end position="234"/>
    </location>
</feature>
<evidence type="ECO:0000313" key="5">
    <source>
        <dbReference type="EMBL" id="GBG66422.1"/>
    </source>
</evidence>
<keyword evidence="1" id="KW-0479">Metal-binding</keyword>
<evidence type="ECO:0000313" key="6">
    <source>
        <dbReference type="Proteomes" id="UP000265515"/>
    </source>
</evidence>
<feature type="region of interest" description="Disordered" evidence="3">
    <location>
        <begin position="95"/>
        <end position="119"/>
    </location>
</feature>
<sequence>MSGFVPACYACGMTGHIRRECPNRAHGGEGNNYSGAVANVQPAQPVLALPAPVGTRGQVQPMQYQAPRSNNYYPRMGERVEKIETIVGRLDSLDRQQQEKEEQVNKKREEEESKVTREKERKELEEAIGAQMEARFKNMYEVYFGKKEEEGEIERLKRTRGTCCQQRYTEIAEATIGVNDQVVRLRHEMNEFRREAELGRSGLEKRLELLALENEQLRQRTEKANQEMLIWKGEALQPGNKRGQVALQGITTTEGNQGRTRARIVQEHLGGTSSIRELEDLRAKYQATLDKVDILKKMKVDALAEAIKQKERAERLASASKVAGTPVSNLRVRLEQAAEKQNEQGAKKSKCKATPGRVLNNEKEINDRHQFIKEQRKESGKKNKAQLMDICEKMGLTYKKIEVTVDEVVERRVNDAFGSFYSARRYVTREKPDQEEVEEEGTSEDVAEVHEVRSDC</sequence>
<comment type="caution">
    <text evidence="5">The sequence shown here is derived from an EMBL/GenBank/DDBJ whole genome shotgun (WGS) entry which is preliminary data.</text>
</comment>
<feature type="compositionally biased region" description="Acidic residues" evidence="3">
    <location>
        <begin position="435"/>
        <end position="446"/>
    </location>
</feature>